<name>A0ABW1PDN0_9PSEU</name>
<protein>
    <submittedName>
        <fullName evidence="3">Uncharacterized protein</fullName>
    </submittedName>
</protein>
<keyword evidence="2" id="KW-0732">Signal</keyword>
<dbReference type="Proteomes" id="UP001596220">
    <property type="component" value="Unassembled WGS sequence"/>
</dbReference>
<dbReference type="RefSeq" id="WP_380641091.1">
    <property type="nucleotide sequence ID" value="NZ_JBHSQO010000047.1"/>
</dbReference>
<gene>
    <name evidence="3" type="ORF">ACFP3R_30735</name>
</gene>
<sequence>MLKKAASIAAATTLATVLVQADGQASPARAQEEAFVGGSGTSAVDTRFAFGVFGGEGEEATGFALFRNTAEGIEERLGGITCVNIVGNAAIFKIKDVGSEGGTHRQFFVRDNGPTGEGEPTDELNAYGVPSNESPDKCDKPDEDMKGQVITAGDIAVVTGEE</sequence>
<proteinExistence type="predicted"/>
<feature type="region of interest" description="Disordered" evidence="1">
    <location>
        <begin position="108"/>
        <end position="146"/>
    </location>
</feature>
<accession>A0ABW1PDN0</accession>
<feature type="compositionally biased region" description="Basic and acidic residues" evidence="1">
    <location>
        <begin position="134"/>
        <end position="146"/>
    </location>
</feature>
<keyword evidence="4" id="KW-1185">Reference proteome</keyword>
<organism evidence="3 4">
    <name type="scientific">Saccharothrix lopnurensis</name>
    <dbReference type="NCBI Taxonomy" id="1670621"/>
    <lineage>
        <taxon>Bacteria</taxon>
        <taxon>Bacillati</taxon>
        <taxon>Actinomycetota</taxon>
        <taxon>Actinomycetes</taxon>
        <taxon>Pseudonocardiales</taxon>
        <taxon>Pseudonocardiaceae</taxon>
        <taxon>Saccharothrix</taxon>
    </lineage>
</organism>
<reference evidence="4" key="1">
    <citation type="journal article" date="2019" name="Int. J. Syst. Evol. Microbiol.">
        <title>The Global Catalogue of Microorganisms (GCM) 10K type strain sequencing project: providing services to taxonomists for standard genome sequencing and annotation.</title>
        <authorList>
            <consortium name="The Broad Institute Genomics Platform"/>
            <consortium name="The Broad Institute Genome Sequencing Center for Infectious Disease"/>
            <person name="Wu L."/>
            <person name="Ma J."/>
        </authorList>
    </citation>
    <scope>NUCLEOTIDE SEQUENCE [LARGE SCALE GENOMIC DNA]</scope>
    <source>
        <strain evidence="4">CGMCC 4.7246</strain>
    </source>
</reference>
<comment type="caution">
    <text evidence="3">The sequence shown here is derived from an EMBL/GenBank/DDBJ whole genome shotgun (WGS) entry which is preliminary data.</text>
</comment>
<evidence type="ECO:0000256" key="2">
    <source>
        <dbReference type="SAM" id="SignalP"/>
    </source>
</evidence>
<feature type="chain" id="PRO_5047186345" evidence="2">
    <location>
        <begin position="22"/>
        <end position="162"/>
    </location>
</feature>
<evidence type="ECO:0000256" key="1">
    <source>
        <dbReference type="SAM" id="MobiDB-lite"/>
    </source>
</evidence>
<evidence type="ECO:0000313" key="4">
    <source>
        <dbReference type="Proteomes" id="UP001596220"/>
    </source>
</evidence>
<dbReference type="EMBL" id="JBHSQO010000047">
    <property type="protein sequence ID" value="MFC6093669.1"/>
    <property type="molecule type" value="Genomic_DNA"/>
</dbReference>
<evidence type="ECO:0000313" key="3">
    <source>
        <dbReference type="EMBL" id="MFC6093669.1"/>
    </source>
</evidence>
<feature type="signal peptide" evidence="2">
    <location>
        <begin position="1"/>
        <end position="21"/>
    </location>
</feature>